<dbReference type="EMBL" id="KV018706">
    <property type="protein sequence ID" value="KZV16673.1"/>
    <property type="molecule type" value="Genomic_DNA"/>
</dbReference>
<dbReference type="Proteomes" id="UP000250235">
    <property type="component" value="Unassembled WGS sequence"/>
</dbReference>
<accession>A0A2Z7A783</accession>
<evidence type="ECO:0008006" key="3">
    <source>
        <dbReference type="Google" id="ProtNLM"/>
    </source>
</evidence>
<reference evidence="1 2" key="1">
    <citation type="journal article" date="2015" name="Proc. Natl. Acad. Sci. U.S.A.">
        <title>The resurrection genome of Boea hygrometrica: A blueprint for survival of dehydration.</title>
        <authorList>
            <person name="Xiao L."/>
            <person name="Yang G."/>
            <person name="Zhang L."/>
            <person name="Yang X."/>
            <person name="Zhao S."/>
            <person name="Ji Z."/>
            <person name="Zhou Q."/>
            <person name="Hu M."/>
            <person name="Wang Y."/>
            <person name="Chen M."/>
            <person name="Xu Y."/>
            <person name="Jin H."/>
            <person name="Xiao X."/>
            <person name="Hu G."/>
            <person name="Bao F."/>
            <person name="Hu Y."/>
            <person name="Wan P."/>
            <person name="Li L."/>
            <person name="Deng X."/>
            <person name="Kuang T."/>
            <person name="Xiang C."/>
            <person name="Zhu J.K."/>
            <person name="Oliver M.J."/>
            <person name="He Y."/>
        </authorList>
    </citation>
    <scope>NUCLEOTIDE SEQUENCE [LARGE SCALE GENOMIC DNA]</scope>
    <source>
        <strain evidence="2">cv. XS01</strain>
    </source>
</reference>
<proteinExistence type="predicted"/>
<protein>
    <recommendedName>
        <fullName evidence="3">Dystroglycan-like</fullName>
    </recommendedName>
</protein>
<keyword evidence="2" id="KW-1185">Reference proteome</keyword>
<dbReference type="OrthoDB" id="2011474at2759"/>
<evidence type="ECO:0000313" key="1">
    <source>
        <dbReference type="EMBL" id="KZV16673.1"/>
    </source>
</evidence>
<gene>
    <name evidence="1" type="ORF">F511_42921</name>
</gene>
<dbReference type="AlphaFoldDB" id="A0A2Z7A783"/>
<evidence type="ECO:0000313" key="2">
    <source>
        <dbReference type="Proteomes" id="UP000250235"/>
    </source>
</evidence>
<organism evidence="1 2">
    <name type="scientific">Dorcoceras hygrometricum</name>
    <dbReference type="NCBI Taxonomy" id="472368"/>
    <lineage>
        <taxon>Eukaryota</taxon>
        <taxon>Viridiplantae</taxon>
        <taxon>Streptophyta</taxon>
        <taxon>Embryophyta</taxon>
        <taxon>Tracheophyta</taxon>
        <taxon>Spermatophyta</taxon>
        <taxon>Magnoliopsida</taxon>
        <taxon>eudicotyledons</taxon>
        <taxon>Gunneridae</taxon>
        <taxon>Pentapetalae</taxon>
        <taxon>asterids</taxon>
        <taxon>lamiids</taxon>
        <taxon>Lamiales</taxon>
        <taxon>Gesneriaceae</taxon>
        <taxon>Didymocarpoideae</taxon>
        <taxon>Trichosporeae</taxon>
        <taxon>Loxocarpinae</taxon>
        <taxon>Dorcoceras</taxon>
    </lineage>
</organism>
<sequence>MESSLISSSLHVEFDSIFGMDDAGLVQIFESFIATGLKDFVWCPAVFYEAVLTEFFENSSVRDGVVVSTIRGTAIEISEEMFTAAFDLPTEGLKDLSEVPKNLVLDARSIFSDSKKKVSISCLKKEMKLQYRLLSDILAKTLYVKAGSFDAVTRDRFMLMTAITCDVKINWSNLLFGILKDMVTPGSRQAKGFAIQICVILKNVPGLELGESRAFPASRVLTAKTVHRYVVMNEKVGAEDITDVPRVKKSPKTKATPKKRTVVASVDEPIVKNKRTTKGQRKRMLILGDDDDIDKDQSAEIFDSETIVGGTTAEQPAAEVELASVEDQQAADATTAVVATTDDADTMIEQVLDQLALITATQDDDEAVEGDQDVGPSDVWEDTADKADESENWFTLAYEKFYGRKIDEPAATSSDTDEEFIADKPTDQLFPDEGDQPHGSETVAEEITTNYELLSIEEHLAQIPSNASLPSALAPNITQITFGQGIEFREVDVYKASLSQIAASDKGKGILVEDHV</sequence>
<name>A0A2Z7A783_9LAMI</name>